<dbReference type="Pfam" id="PF13487">
    <property type="entry name" value="HD_5"/>
    <property type="match status" value="1"/>
</dbReference>
<dbReference type="RefSeq" id="WP_073277001.1">
    <property type="nucleotide sequence ID" value="NZ_FRAC01000013.1"/>
</dbReference>
<feature type="domain" description="HD-GYP" evidence="1">
    <location>
        <begin position="10"/>
        <end position="205"/>
    </location>
</feature>
<dbReference type="SUPFAM" id="SSF109604">
    <property type="entry name" value="HD-domain/PDEase-like"/>
    <property type="match status" value="1"/>
</dbReference>
<dbReference type="PANTHER" id="PTHR43155:SF2">
    <property type="entry name" value="CYCLIC DI-GMP PHOSPHODIESTERASE PA4108"/>
    <property type="match status" value="1"/>
</dbReference>
<dbReference type="OrthoDB" id="9804747at2"/>
<dbReference type="Proteomes" id="UP000184386">
    <property type="component" value="Unassembled WGS sequence"/>
</dbReference>
<dbReference type="SMART" id="SM00471">
    <property type="entry name" value="HDc"/>
    <property type="match status" value="1"/>
</dbReference>
<evidence type="ECO:0000313" key="2">
    <source>
        <dbReference type="EMBL" id="SHK57442.1"/>
    </source>
</evidence>
<dbReference type="InterPro" id="IPR037522">
    <property type="entry name" value="HD_GYP_dom"/>
</dbReference>
<dbReference type="NCBIfam" id="TIGR00277">
    <property type="entry name" value="HDIG"/>
    <property type="match status" value="1"/>
</dbReference>
<sequence>MSKTDSKAEDYIDYHEIIECITGALDAKDQYTANHSWRVSELAKKLCEIIGLSNSDTNELHIAAHLHDIGKIGIPDSVLKKEGALTPDEWELMKKHPAIGYEILNKSNRMKQISGIVLHHHERYDGRGYPEGIKGNDIPLGSRIIAICDSIDAMTTERSYRSILSPEECYIEIEKNLGFMYDPFIGKYILEHWEEVIKPFLDLKNCI</sequence>
<evidence type="ECO:0000259" key="1">
    <source>
        <dbReference type="PROSITE" id="PS51832"/>
    </source>
</evidence>
<name>A0A1M6TK57_9FIRM</name>
<dbReference type="PANTHER" id="PTHR43155">
    <property type="entry name" value="CYCLIC DI-GMP PHOSPHODIESTERASE PA4108-RELATED"/>
    <property type="match status" value="1"/>
</dbReference>
<dbReference type="InterPro" id="IPR003607">
    <property type="entry name" value="HD/PDEase_dom"/>
</dbReference>
<dbReference type="Gene3D" id="1.10.3210.10">
    <property type="entry name" value="Hypothetical protein af1432"/>
    <property type="match status" value="1"/>
</dbReference>
<dbReference type="AlphaFoldDB" id="A0A1M6TK57"/>
<reference evidence="2 3" key="1">
    <citation type="submission" date="2016-11" db="EMBL/GenBank/DDBJ databases">
        <authorList>
            <person name="Jaros S."/>
            <person name="Januszkiewicz K."/>
            <person name="Wedrychowicz H."/>
        </authorList>
    </citation>
    <scope>NUCLEOTIDE SEQUENCE [LARGE SCALE GENOMIC DNA]</scope>
    <source>
        <strain evidence="2 3">DSM 15929</strain>
    </source>
</reference>
<dbReference type="EMBL" id="FRAC01000013">
    <property type="protein sequence ID" value="SHK57442.1"/>
    <property type="molecule type" value="Genomic_DNA"/>
</dbReference>
<dbReference type="InterPro" id="IPR006675">
    <property type="entry name" value="HDIG_dom"/>
</dbReference>
<dbReference type="PROSITE" id="PS51832">
    <property type="entry name" value="HD_GYP"/>
    <property type="match status" value="1"/>
</dbReference>
<gene>
    <name evidence="2" type="ORF">SAMN02745136_02841</name>
</gene>
<protein>
    <submittedName>
        <fullName evidence="2">HDIG domain-containing protein</fullName>
    </submittedName>
</protein>
<organism evidence="2 3">
    <name type="scientific">Anaerocolumna jejuensis DSM 15929</name>
    <dbReference type="NCBI Taxonomy" id="1121322"/>
    <lineage>
        <taxon>Bacteria</taxon>
        <taxon>Bacillati</taxon>
        <taxon>Bacillota</taxon>
        <taxon>Clostridia</taxon>
        <taxon>Lachnospirales</taxon>
        <taxon>Lachnospiraceae</taxon>
        <taxon>Anaerocolumna</taxon>
    </lineage>
</organism>
<accession>A0A1M6TK57</accession>
<dbReference type="STRING" id="1121322.SAMN02745136_02841"/>
<keyword evidence="3" id="KW-1185">Reference proteome</keyword>
<proteinExistence type="predicted"/>
<evidence type="ECO:0000313" key="3">
    <source>
        <dbReference type="Proteomes" id="UP000184386"/>
    </source>
</evidence>
<dbReference type="CDD" id="cd00077">
    <property type="entry name" value="HDc"/>
    <property type="match status" value="1"/>
</dbReference>